<evidence type="ECO:0000256" key="3">
    <source>
        <dbReference type="ARBA" id="ARBA00022756"/>
    </source>
</evidence>
<dbReference type="Pfam" id="PF00561">
    <property type="entry name" value="Abhydrolase_1"/>
    <property type="match status" value="1"/>
</dbReference>
<keyword evidence="3" id="KW-0093">Biotin biosynthesis</keyword>
<evidence type="ECO:0000256" key="1">
    <source>
        <dbReference type="ARBA" id="ARBA00022487"/>
    </source>
</evidence>
<name>A0A3B1BTB9_9ZZZZ</name>
<keyword evidence="2" id="KW-0963">Cytoplasm</keyword>
<proteinExistence type="inferred from homology"/>
<dbReference type="EMBL" id="UOFY01000021">
    <property type="protein sequence ID" value="VAX07907.1"/>
    <property type="molecule type" value="Genomic_DNA"/>
</dbReference>
<evidence type="ECO:0000256" key="4">
    <source>
        <dbReference type="ARBA" id="ARBA00022801"/>
    </source>
</evidence>
<organism evidence="6">
    <name type="scientific">hydrothermal vent metagenome</name>
    <dbReference type="NCBI Taxonomy" id="652676"/>
    <lineage>
        <taxon>unclassified sequences</taxon>
        <taxon>metagenomes</taxon>
        <taxon>ecological metagenomes</taxon>
    </lineage>
</organism>
<dbReference type="SUPFAM" id="SSF53474">
    <property type="entry name" value="alpha/beta-Hydrolases"/>
    <property type="match status" value="1"/>
</dbReference>
<dbReference type="PRINTS" id="PR00111">
    <property type="entry name" value="ABHYDROLASE"/>
</dbReference>
<dbReference type="GO" id="GO:0052689">
    <property type="term" value="F:carboxylic ester hydrolase activity"/>
    <property type="evidence" value="ECO:0007669"/>
    <property type="project" value="UniProtKB-KW"/>
</dbReference>
<evidence type="ECO:0000256" key="2">
    <source>
        <dbReference type="ARBA" id="ARBA00022490"/>
    </source>
</evidence>
<dbReference type="HAMAP" id="MF_01260">
    <property type="entry name" value="Carboxylester"/>
    <property type="match status" value="1"/>
</dbReference>
<dbReference type="NCBIfam" id="TIGR01738">
    <property type="entry name" value="bioH"/>
    <property type="match status" value="1"/>
</dbReference>
<keyword evidence="4" id="KW-0378">Hydrolase</keyword>
<accession>A0A3B1BTB9</accession>
<evidence type="ECO:0000313" key="6">
    <source>
        <dbReference type="EMBL" id="VAX07907.1"/>
    </source>
</evidence>
<reference evidence="6" key="1">
    <citation type="submission" date="2018-06" db="EMBL/GenBank/DDBJ databases">
        <authorList>
            <person name="Zhirakovskaya E."/>
        </authorList>
    </citation>
    <scope>NUCLEOTIDE SEQUENCE</scope>
</reference>
<feature type="domain" description="AB hydrolase-1" evidence="5">
    <location>
        <begin position="16"/>
        <end position="248"/>
    </location>
</feature>
<dbReference type="InterPro" id="IPR010076">
    <property type="entry name" value="BioH"/>
</dbReference>
<sequence length="262" mass="28953">MSKILHVVVRGEGPDLVFVHGWAMHGGIWPEQLLLELEKNFRLHIVDLPGHGHSAALSEVFSLATVSAELHDYASAHLQASAIWLGWSLGGMLVSNMAVLYPQQVAKLVIVSSSLCFCKTDGWPDAMDAKVLALFAEQLGKDYRSTLSRFLALQFKGDSHAREGLRCLRDHLFARSEPDSESLSAGLKILQDEDLRWQVVKIEQPVYLIGGENDSLTPVAALQNIAAQFARVELSIIKGAGHAPFISHQQIFQQQLMTFLYA</sequence>
<dbReference type="InterPro" id="IPR050266">
    <property type="entry name" value="AB_hydrolase_sf"/>
</dbReference>
<dbReference type="AlphaFoldDB" id="A0A3B1BTB9"/>
<dbReference type="Gene3D" id="3.40.50.1820">
    <property type="entry name" value="alpha/beta hydrolase"/>
    <property type="match status" value="1"/>
</dbReference>
<evidence type="ECO:0000259" key="5">
    <source>
        <dbReference type="Pfam" id="PF00561"/>
    </source>
</evidence>
<gene>
    <name evidence="6" type="ORF">MNBD_GAMMA25-1147</name>
</gene>
<dbReference type="InterPro" id="IPR000073">
    <property type="entry name" value="AB_hydrolase_1"/>
</dbReference>
<dbReference type="GO" id="GO:0009102">
    <property type="term" value="P:biotin biosynthetic process"/>
    <property type="evidence" value="ECO:0007669"/>
    <property type="project" value="UniProtKB-KW"/>
</dbReference>
<keyword evidence="1" id="KW-0719">Serine esterase</keyword>
<dbReference type="InterPro" id="IPR029058">
    <property type="entry name" value="AB_hydrolase_fold"/>
</dbReference>
<dbReference type="PANTHER" id="PTHR43798:SF31">
    <property type="entry name" value="AB HYDROLASE SUPERFAMILY PROTEIN YCLE"/>
    <property type="match status" value="1"/>
</dbReference>
<protein>
    <submittedName>
        <fullName evidence="6">Biotin synthesis protein BioH</fullName>
    </submittedName>
</protein>
<dbReference type="PANTHER" id="PTHR43798">
    <property type="entry name" value="MONOACYLGLYCEROL LIPASE"/>
    <property type="match status" value="1"/>
</dbReference>
<dbReference type="GO" id="GO:0016020">
    <property type="term" value="C:membrane"/>
    <property type="evidence" value="ECO:0007669"/>
    <property type="project" value="TreeGrafter"/>
</dbReference>